<keyword evidence="5" id="KW-1185">Reference proteome</keyword>
<dbReference type="EMBL" id="JACHJD010000018">
    <property type="protein sequence ID" value="MBB5108369.1"/>
    <property type="molecule type" value="Genomic_DNA"/>
</dbReference>
<accession>A0A5P2X0R8</accession>
<dbReference type="OrthoDB" id="4230682at2"/>
<evidence type="ECO:0000313" key="2">
    <source>
        <dbReference type="EMBL" id="MBB5108369.1"/>
    </source>
</evidence>
<dbReference type="Proteomes" id="UP000326505">
    <property type="component" value="Chromosome"/>
</dbReference>
<name>A0A5P2X0R8_STRST</name>
<gene>
    <name evidence="3" type="ORF">CP982_07700</name>
    <name evidence="2" type="ORF">FHS40_007490</name>
</gene>
<sequence length="101" mass="11257">MTLHSGAPMPEQLRHWMRAKQHPARSVPCPHCGVAAHKPCRLRTANRLLTEPHPQRISAWAQTIACCPECQVTPTVPCHDDGRALATVHDRRQQEAQETAA</sequence>
<feature type="domain" description="DNA-binding phage zinc finger" evidence="1">
    <location>
        <begin position="16"/>
        <end position="61"/>
    </location>
</feature>
<dbReference type="Proteomes" id="UP000549009">
    <property type="component" value="Unassembled WGS sequence"/>
</dbReference>
<evidence type="ECO:0000259" key="1">
    <source>
        <dbReference type="Pfam" id="PF24623"/>
    </source>
</evidence>
<evidence type="ECO:0000313" key="3">
    <source>
        <dbReference type="EMBL" id="QEV58617.1"/>
    </source>
</evidence>
<protein>
    <recommendedName>
        <fullName evidence="1">DNA-binding phage zinc finger domain-containing protein</fullName>
    </recommendedName>
</protein>
<dbReference type="KEGG" id="sspb:CP982_07700"/>
<dbReference type="InterPro" id="IPR056911">
    <property type="entry name" value="Phage_Znf_bind_put"/>
</dbReference>
<evidence type="ECO:0000313" key="4">
    <source>
        <dbReference type="Proteomes" id="UP000326505"/>
    </source>
</evidence>
<reference evidence="3 4" key="1">
    <citation type="submission" date="2017-09" db="EMBL/GenBank/DDBJ databases">
        <authorList>
            <person name="Lee N."/>
            <person name="Cho B.-K."/>
        </authorList>
    </citation>
    <scope>NUCLEOTIDE SEQUENCE [LARGE SCALE GENOMIC DNA]</scope>
    <source>
        <strain evidence="3 4">ATCC 27465</strain>
    </source>
</reference>
<dbReference type="Pfam" id="PF24623">
    <property type="entry name" value="Phage_zn_bind_8"/>
    <property type="match status" value="1"/>
</dbReference>
<proteinExistence type="predicted"/>
<organism evidence="3 4">
    <name type="scientific">Streptomyces spectabilis</name>
    <dbReference type="NCBI Taxonomy" id="68270"/>
    <lineage>
        <taxon>Bacteria</taxon>
        <taxon>Bacillati</taxon>
        <taxon>Actinomycetota</taxon>
        <taxon>Actinomycetes</taxon>
        <taxon>Kitasatosporales</taxon>
        <taxon>Streptomycetaceae</taxon>
        <taxon>Streptomyces</taxon>
    </lineage>
</organism>
<dbReference type="EMBL" id="CP023690">
    <property type="protein sequence ID" value="QEV58617.1"/>
    <property type="molecule type" value="Genomic_DNA"/>
</dbReference>
<evidence type="ECO:0000313" key="5">
    <source>
        <dbReference type="Proteomes" id="UP000549009"/>
    </source>
</evidence>
<dbReference type="RefSeq" id="WP_150509821.1">
    <property type="nucleotide sequence ID" value="NZ_BMSQ01000020.1"/>
</dbReference>
<reference evidence="2 5" key="2">
    <citation type="submission" date="2020-08" db="EMBL/GenBank/DDBJ databases">
        <title>Genomic Encyclopedia of Type Strains, Phase III (KMG-III): the genomes of soil and plant-associated and newly described type strains.</title>
        <authorList>
            <person name="Whitman W."/>
        </authorList>
    </citation>
    <scope>NUCLEOTIDE SEQUENCE [LARGE SCALE GENOMIC DNA]</scope>
    <source>
        <strain evidence="2 5">CECT 3146</strain>
    </source>
</reference>
<dbReference type="AlphaFoldDB" id="A0A5P2X0R8"/>